<protein>
    <recommendedName>
        <fullName evidence="1">Fungal-type protein kinase domain-containing protein</fullName>
    </recommendedName>
</protein>
<dbReference type="PANTHER" id="PTHR38248:SF2">
    <property type="entry name" value="FUNK1 11"/>
    <property type="match status" value="1"/>
</dbReference>
<dbReference type="AlphaFoldDB" id="A0A1C7MAS0"/>
<feature type="domain" description="Fungal-type protein kinase" evidence="1">
    <location>
        <begin position="63"/>
        <end position="154"/>
    </location>
</feature>
<name>A0A1C7MAS0_GRIFR</name>
<dbReference type="SUPFAM" id="SSF56112">
    <property type="entry name" value="Protein kinase-like (PK-like)"/>
    <property type="match status" value="1"/>
</dbReference>
<evidence type="ECO:0000259" key="1">
    <source>
        <dbReference type="Pfam" id="PF17667"/>
    </source>
</evidence>
<keyword evidence="3" id="KW-1185">Reference proteome</keyword>
<dbReference type="OrthoDB" id="2791154at2759"/>
<comment type="caution">
    <text evidence="2">The sequence shown here is derived from an EMBL/GenBank/DDBJ whole genome shotgun (WGS) entry which is preliminary data.</text>
</comment>
<dbReference type="EMBL" id="LUGG01000006">
    <property type="protein sequence ID" value="OBZ74003.1"/>
    <property type="molecule type" value="Genomic_DNA"/>
</dbReference>
<sequence length="163" mass="18864">MATKKAVMLKDTWRPMSSDIHPEGEVYMRLYERQVRRNIATLLYCRDVGGEHPQKTRTHEWSKKLHPMTLPRIHYRLVLKEIARPLESHVDSGELVETILSALQAHQEAWEIGEVLHRDISDGNVVIHDDPISGEAKGLLIDWDLAKFREDLEKPPTQKSRSV</sequence>
<dbReference type="STRING" id="5627.A0A1C7MAS0"/>
<dbReference type="PANTHER" id="PTHR38248">
    <property type="entry name" value="FUNK1 6"/>
    <property type="match status" value="1"/>
</dbReference>
<dbReference type="Proteomes" id="UP000092993">
    <property type="component" value="Unassembled WGS sequence"/>
</dbReference>
<gene>
    <name evidence="2" type="ORF">A0H81_06519</name>
</gene>
<organism evidence="2 3">
    <name type="scientific">Grifola frondosa</name>
    <name type="common">Maitake</name>
    <name type="synonym">Polyporus frondosus</name>
    <dbReference type="NCBI Taxonomy" id="5627"/>
    <lineage>
        <taxon>Eukaryota</taxon>
        <taxon>Fungi</taxon>
        <taxon>Dikarya</taxon>
        <taxon>Basidiomycota</taxon>
        <taxon>Agaricomycotina</taxon>
        <taxon>Agaricomycetes</taxon>
        <taxon>Polyporales</taxon>
        <taxon>Grifolaceae</taxon>
        <taxon>Grifola</taxon>
    </lineage>
</organism>
<accession>A0A1C7MAS0</accession>
<evidence type="ECO:0000313" key="2">
    <source>
        <dbReference type="EMBL" id="OBZ74003.1"/>
    </source>
</evidence>
<evidence type="ECO:0000313" key="3">
    <source>
        <dbReference type="Proteomes" id="UP000092993"/>
    </source>
</evidence>
<proteinExistence type="predicted"/>
<reference evidence="2 3" key="1">
    <citation type="submission" date="2016-03" db="EMBL/GenBank/DDBJ databases">
        <title>Whole genome sequencing of Grifola frondosa 9006-11.</title>
        <authorList>
            <person name="Min B."/>
            <person name="Park H."/>
            <person name="Kim J.-G."/>
            <person name="Cho H."/>
            <person name="Oh Y.-L."/>
            <person name="Kong W.-S."/>
            <person name="Choi I.-G."/>
        </authorList>
    </citation>
    <scope>NUCLEOTIDE SEQUENCE [LARGE SCALE GENOMIC DNA]</scope>
    <source>
        <strain evidence="2 3">9006-11</strain>
    </source>
</reference>
<dbReference type="Pfam" id="PF17667">
    <property type="entry name" value="Pkinase_fungal"/>
    <property type="match status" value="1"/>
</dbReference>
<dbReference type="InterPro" id="IPR040976">
    <property type="entry name" value="Pkinase_fungal"/>
</dbReference>
<dbReference type="InterPro" id="IPR011009">
    <property type="entry name" value="Kinase-like_dom_sf"/>
</dbReference>
<dbReference type="OMA" id="KTRTHEW"/>